<gene>
    <name evidence="2" type="ORF">NPX13_g1901</name>
</gene>
<feature type="compositionally biased region" description="Basic and acidic residues" evidence="1">
    <location>
        <begin position="243"/>
        <end position="255"/>
    </location>
</feature>
<organism evidence="2 3">
    <name type="scientific">Xylaria arbuscula</name>
    <dbReference type="NCBI Taxonomy" id="114810"/>
    <lineage>
        <taxon>Eukaryota</taxon>
        <taxon>Fungi</taxon>
        <taxon>Dikarya</taxon>
        <taxon>Ascomycota</taxon>
        <taxon>Pezizomycotina</taxon>
        <taxon>Sordariomycetes</taxon>
        <taxon>Xylariomycetidae</taxon>
        <taxon>Xylariales</taxon>
        <taxon>Xylariaceae</taxon>
        <taxon>Xylaria</taxon>
    </lineage>
</organism>
<reference evidence="2" key="1">
    <citation type="submission" date="2022-07" db="EMBL/GenBank/DDBJ databases">
        <title>Genome Sequence of Xylaria arbuscula.</title>
        <authorList>
            <person name="Buettner E."/>
        </authorList>
    </citation>
    <scope>NUCLEOTIDE SEQUENCE</scope>
    <source>
        <strain evidence="2">VT107</strain>
    </source>
</reference>
<protein>
    <submittedName>
        <fullName evidence="2">Uncharacterized protein</fullName>
    </submittedName>
</protein>
<keyword evidence="3" id="KW-1185">Reference proteome</keyword>
<feature type="compositionally biased region" description="Acidic residues" evidence="1">
    <location>
        <begin position="193"/>
        <end position="202"/>
    </location>
</feature>
<evidence type="ECO:0000313" key="2">
    <source>
        <dbReference type="EMBL" id="KAJ3578660.1"/>
    </source>
</evidence>
<feature type="region of interest" description="Disordered" evidence="1">
    <location>
        <begin position="193"/>
        <end position="255"/>
    </location>
</feature>
<dbReference type="VEuPathDB" id="FungiDB:F4678DRAFT_269894"/>
<dbReference type="EMBL" id="JANPWZ010000185">
    <property type="protein sequence ID" value="KAJ3578660.1"/>
    <property type="molecule type" value="Genomic_DNA"/>
</dbReference>
<accession>A0A9W8NL58</accession>
<name>A0A9W8NL58_9PEZI</name>
<dbReference type="AlphaFoldDB" id="A0A9W8NL58"/>
<evidence type="ECO:0000256" key="1">
    <source>
        <dbReference type="SAM" id="MobiDB-lite"/>
    </source>
</evidence>
<comment type="caution">
    <text evidence="2">The sequence shown here is derived from an EMBL/GenBank/DDBJ whole genome shotgun (WGS) entry which is preliminary data.</text>
</comment>
<dbReference type="Proteomes" id="UP001148614">
    <property type="component" value="Unassembled WGS sequence"/>
</dbReference>
<evidence type="ECO:0000313" key="3">
    <source>
        <dbReference type="Proteomes" id="UP001148614"/>
    </source>
</evidence>
<proteinExistence type="predicted"/>
<sequence>MLKKFKQPMKLPAPKVARLSPTERNSLRSVTPNVGMKYQSDSRLMHDVRRDNRVLEALESVGCDLVRRSVTHAFEDMFRVAGPIVGTKHAERIDLWDILPLVQREINWAKKLPEAIFFELFTCLIEARHEWLKNLSSPPRARDNDRFIHQIDAFRRRVGDCPKETNHRRGDHASWILLDAVFFNELAGGLDLEEDEEEDDAMQDTIVVGGKKLNGDDGSMPHKSKAPAKVSTPTPMPTKRKQPAQDDDPRKRLKR</sequence>
<feature type="region of interest" description="Disordered" evidence="1">
    <location>
        <begin position="1"/>
        <end position="24"/>
    </location>
</feature>